<feature type="transmembrane region" description="Helical" evidence="5">
    <location>
        <begin position="168"/>
        <end position="187"/>
    </location>
</feature>
<name>A0A5B7WSD3_9MICC</name>
<proteinExistence type="predicted"/>
<feature type="transmembrane region" description="Helical" evidence="5">
    <location>
        <begin position="45"/>
        <end position="63"/>
    </location>
</feature>
<feature type="domain" description="Major facilitator superfamily (MFS) profile" evidence="6">
    <location>
        <begin position="9"/>
        <end position="479"/>
    </location>
</feature>
<keyword evidence="8" id="KW-1185">Reference proteome</keyword>
<feature type="transmembrane region" description="Helical" evidence="5">
    <location>
        <begin position="75"/>
        <end position="94"/>
    </location>
</feature>
<dbReference type="PANTHER" id="PTHR42718:SF39">
    <property type="entry name" value="ACTINORHODIN TRANSPORTER-RELATED"/>
    <property type="match status" value="1"/>
</dbReference>
<dbReference type="Gene3D" id="1.20.1720.10">
    <property type="entry name" value="Multidrug resistance protein D"/>
    <property type="match status" value="1"/>
</dbReference>
<dbReference type="InterPro" id="IPR020846">
    <property type="entry name" value="MFS_dom"/>
</dbReference>
<keyword evidence="2 5" id="KW-0812">Transmembrane</keyword>
<feature type="transmembrane region" description="Helical" evidence="5">
    <location>
        <begin position="133"/>
        <end position="156"/>
    </location>
</feature>
<dbReference type="PANTHER" id="PTHR42718">
    <property type="entry name" value="MAJOR FACILITATOR SUPERFAMILY MULTIDRUG TRANSPORTER MFSC"/>
    <property type="match status" value="1"/>
</dbReference>
<dbReference type="GO" id="GO:0005886">
    <property type="term" value="C:plasma membrane"/>
    <property type="evidence" value="ECO:0007669"/>
    <property type="project" value="UniProtKB-SubCell"/>
</dbReference>
<dbReference type="KEGG" id="gcr:GcLGCM259_1094"/>
<dbReference type="PROSITE" id="PS50850">
    <property type="entry name" value="MFS"/>
    <property type="match status" value="1"/>
</dbReference>
<feature type="transmembrane region" description="Helical" evidence="5">
    <location>
        <begin position="352"/>
        <end position="375"/>
    </location>
</feature>
<dbReference type="SUPFAM" id="SSF103473">
    <property type="entry name" value="MFS general substrate transporter"/>
    <property type="match status" value="1"/>
</dbReference>
<feature type="transmembrane region" description="Helical" evidence="5">
    <location>
        <begin position="246"/>
        <end position="264"/>
    </location>
</feature>
<gene>
    <name evidence="7" type="ORF">GcLGCM259_1094</name>
</gene>
<feature type="transmembrane region" description="Helical" evidence="5">
    <location>
        <begin position="428"/>
        <end position="448"/>
    </location>
</feature>
<reference evidence="7 8" key="1">
    <citation type="submission" date="2018-12" db="EMBL/GenBank/DDBJ databases">
        <title>Complete Genome Sequence of Glutamicibacter creatinolyticus strain LGCM259,isolated from an abscess of a 12-year-old mare in Italy.</title>
        <authorList>
            <person name="Santos R.G."/>
            <person name="Silva A.L."/>
            <person name="Seyffert N."/>
            <person name="Castro T.L.P."/>
            <person name="Attili A.R."/>
            <person name="Rifici C."/>
            <person name="Mazzullo G."/>
            <person name="Brenig B."/>
            <person name="Venanzi F."/>
            <person name="Azevedo V."/>
        </authorList>
    </citation>
    <scope>NUCLEOTIDE SEQUENCE [LARGE SCALE GENOMIC DNA]</scope>
    <source>
        <strain evidence="7 8">LGCM 259</strain>
    </source>
</reference>
<dbReference type="InterPro" id="IPR036259">
    <property type="entry name" value="MFS_trans_sf"/>
</dbReference>
<dbReference type="Pfam" id="PF07690">
    <property type="entry name" value="MFS_1"/>
    <property type="match status" value="1"/>
</dbReference>
<dbReference type="Proteomes" id="UP000307000">
    <property type="component" value="Chromosome"/>
</dbReference>
<accession>A0A5B7WSD3</accession>
<evidence type="ECO:0000256" key="1">
    <source>
        <dbReference type="ARBA" id="ARBA00004651"/>
    </source>
</evidence>
<evidence type="ECO:0000256" key="2">
    <source>
        <dbReference type="ARBA" id="ARBA00022692"/>
    </source>
</evidence>
<evidence type="ECO:0000259" key="6">
    <source>
        <dbReference type="PROSITE" id="PS50850"/>
    </source>
</evidence>
<organism evidence="7 8">
    <name type="scientific">Glutamicibacter creatinolyticus</name>
    <dbReference type="NCBI Taxonomy" id="162496"/>
    <lineage>
        <taxon>Bacteria</taxon>
        <taxon>Bacillati</taxon>
        <taxon>Actinomycetota</taxon>
        <taxon>Actinomycetes</taxon>
        <taxon>Micrococcales</taxon>
        <taxon>Micrococcaceae</taxon>
        <taxon>Glutamicibacter</taxon>
    </lineage>
</organism>
<dbReference type="EMBL" id="CP034412">
    <property type="protein sequence ID" value="QCY46839.1"/>
    <property type="molecule type" value="Genomic_DNA"/>
</dbReference>
<dbReference type="PRINTS" id="PR01036">
    <property type="entry name" value="TCRTETB"/>
</dbReference>
<feature type="transmembrane region" description="Helical" evidence="5">
    <location>
        <begin position="100"/>
        <end position="121"/>
    </location>
</feature>
<evidence type="ECO:0000256" key="4">
    <source>
        <dbReference type="ARBA" id="ARBA00023136"/>
    </source>
</evidence>
<feature type="transmembrane region" description="Helical" evidence="5">
    <location>
        <begin position="454"/>
        <end position="475"/>
    </location>
</feature>
<evidence type="ECO:0000313" key="8">
    <source>
        <dbReference type="Proteomes" id="UP000307000"/>
    </source>
</evidence>
<evidence type="ECO:0000256" key="3">
    <source>
        <dbReference type="ARBA" id="ARBA00022989"/>
    </source>
</evidence>
<feature type="transmembrane region" description="Helical" evidence="5">
    <location>
        <begin position="284"/>
        <end position="312"/>
    </location>
</feature>
<dbReference type="GO" id="GO:0022857">
    <property type="term" value="F:transmembrane transporter activity"/>
    <property type="evidence" value="ECO:0007669"/>
    <property type="project" value="InterPro"/>
</dbReference>
<evidence type="ECO:0000256" key="5">
    <source>
        <dbReference type="SAM" id="Phobius"/>
    </source>
</evidence>
<feature type="transmembrane region" description="Helical" evidence="5">
    <location>
        <begin position="318"/>
        <end position="340"/>
    </location>
</feature>
<feature type="transmembrane region" description="Helical" evidence="5">
    <location>
        <begin position="381"/>
        <end position="399"/>
    </location>
</feature>
<dbReference type="AlphaFoldDB" id="A0A5B7WSD3"/>
<dbReference type="CDD" id="cd17321">
    <property type="entry name" value="MFS_MMR_MDR_like"/>
    <property type="match status" value="1"/>
</dbReference>
<dbReference type="Gene3D" id="1.20.1250.20">
    <property type="entry name" value="MFS general substrate transporter like domains"/>
    <property type="match status" value="1"/>
</dbReference>
<feature type="transmembrane region" description="Helical" evidence="5">
    <location>
        <begin position="222"/>
        <end position="240"/>
    </location>
</feature>
<feature type="transmembrane region" description="Helical" evidence="5">
    <location>
        <begin position="12"/>
        <end position="33"/>
    </location>
</feature>
<keyword evidence="4 5" id="KW-0472">Membrane</keyword>
<keyword evidence="3 5" id="KW-1133">Transmembrane helix</keyword>
<dbReference type="InterPro" id="IPR011701">
    <property type="entry name" value="MFS"/>
</dbReference>
<comment type="subcellular location">
    <subcellularLocation>
        <location evidence="1">Cell membrane</location>
        <topology evidence="1">Multi-pass membrane protein</topology>
    </subcellularLocation>
</comment>
<sequence>MDEATRWRVLMVLLATMFMSLVGVSIVNVVLPAIQNTLGASESDIQWVLSGYALTFGVVLVAAGRAGDVFGRGAIFLSGLVIFTLSSILAGFAPDATSLNIARFIQGLGSGLLNPQVLGMIQQYFHGPERGRAYGALGTVVGFSVAIGPVLGGFLVQGLGEDLGWRSTFLVNVPIGLLAIVLALRWLPRPLFRKLQVPASDPSDAVAAAVVKRRRGVDLDPVGSIMLGLSILALMLPFVQGRETPWTWWLLPAAFALLGGWILWEKNYKRRGREPMVDLQLFKIRSFTLGNIIAGLYFMGVTSVWVLVAVYVQQGQGLTALQAGMVGLPAALASAASSHIAGKYVVQFGRRLVIWGILSALVGLVSTIAVVELNAQDQVRIWWLLLTLSFIGVAQGSIISPNQALTLMDVPVANSGSAGGLMQTSQRIGTAVGIAVITAIFYGTQHLTGEWNTAMTVGFIAITVMVVLTLVVAIIDQRKGHGIATVVGH</sequence>
<evidence type="ECO:0000313" key="7">
    <source>
        <dbReference type="EMBL" id="QCY46839.1"/>
    </source>
</evidence>
<protein>
    <submittedName>
        <fullName evidence="7">Multidrug resistance protein stp</fullName>
    </submittedName>
</protein>